<sequence length="34" mass="3889">MPCCREIELCAAGGYLGFQPLWDWITEAEPDLFN</sequence>
<evidence type="ECO:0000313" key="2">
    <source>
        <dbReference type="Proteomes" id="UP001549291"/>
    </source>
</evidence>
<accession>A0ABV2S191</accession>
<evidence type="ECO:0000313" key="1">
    <source>
        <dbReference type="EMBL" id="MET4722945.1"/>
    </source>
</evidence>
<protein>
    <submittedName>
        <fullName evidence="1">Uncharacterized protein</fullName>
    </submittedName>
</protein>
<name>A0ABV2S191_BRAJP</name>
<proteinExistence type="predicted"/>
<dbReference type="Proteomes" id="UP001549291">
    <property type="component" value="Unassembled WGS sequence"/>
</dbReference>
<dbReference type="EMBL" id="JBEPTQ010000002">
    <property type="protein sequence ID" value="MET4722945.1"/>
    <property type="molecule type" value="Genomic_DNA"/>
</dbReference>
<organism evidence="1 2">
    <name type="scientific">Bradyrhizobium japonicum</name>
    <dbReference type="NCBI Taxonomy" id="375"/>
    <lineage>
        <taxon>Bacteria</taxon>
        <taxon>Pseudomonadati</taxon>
        <taxon>Pseudomonadota</taxon>
        <taxon>Alphaproteobacteria</taxon>
        <taxon>Hyphomicrobiales</taxon>
        <taxon>Nitrobacteraceae</taxon>
        <taxon>Bradyrhizobium</taxon>
    </lineage>
</organism>
<comment type="caution">
    <text evidence="1">The sequence shown here is derived from an EMBL/GenBank/DDBJ whole genome shotgun (WGS) entry which is preliminary data.</text>
</comment>
<keyword evidence="2" id="KW-1185">Reference proteome</keyword>
<gene>
    <name evidence="1" type="ORF">ABIF63_007051</name>
</gene>
<reference evidence="1 2" key="1">
    <citation type="submission" date="2024-06" db="EMBL/GenBank/DDBJ databases">
        <title>Genomic Encyclopedia of Type Strains, Phase V (KMG-V): Genome sequencing to study the core and pangenomes of soil and plant-associated prokaryotes.</title>
        <authorList>
            <person name="Whitman W."/>
        </authorList>
    </citation>
    <scope>NUCLEOTIDE SEQUENCE [LARGE SCALE GENOMIC DNA]</scope>
    <source>
        <strain evidence="1 2">USDA 160</strain>
    </source>
</reference>